<evidence type="ECO:0000313" key="5">
    <source>
        <dbReference type="Proteomes" id="UP000252477"/>
    </source>
</evidence>
<dbReference type="Gene3D" id="3.30.428.10">
    <property type="entry name" value="HIT-like"/>
    <property type="match status" value="1"/>
</dbReference>
<dbReference type="SUPFAM" id="SSF54197">
    <property type="entry name" value="HIT-like"/>
    <property type="match status" value="1"/>
</dbReference>
<name>A0A2Z5IPD7_9BACT</name>
<dbReference type="PRINTS" id="PR00332">
    <property type="entry name" value="HISTRIAD"/>
</dbReference>
<evidence type="ECO:0000259" key="3">
    <source>
        <dbReference type="PROSITE" id="PS51084"/>
    </source>
</evidence>
<sequence>MIERDTFQRIIDREIPATIIYEDDKVIAFLDIDPVSKGHFLVVPKKYSKNLYDIKDEDLSYLINITRQLAVEQTDKLGASGFKLEMNNNESAGQSVFRTHIHIIPSYDE</sequence>
<dbReference type="EMBL" id="CP029295">
    <property type="protein sequence ID" value="AXE60519.1"/>
    <property type="molecule type" value="Genomic_DNA"/>
</dbReference>
<dbReference type="RefSeq" id="WP_114190639.1">
    <property type="nucleotide sequence ID" value="NZ_CP029295.1"/>
</dbReference>
<dbReference type="InterPro" id="IPR011146">
    <property type="entry name" value="HIT-like"/>
</dbReference>
<dbReference type="OrthoDB" id="9784774at2"/>
<keyword evidence="5" id="KW-1185">Reference proteome</keyword>
<accession>A0A2Z5IPD7</accession>
<protein>
    <recommendedName>
        <fullName evidence="3">HIT domain-containing protein</fullName>
    </recommendedName>
</protein>
<feature type="active site" description="Tele-AMP-histidine intermediate" evidence="1">
    <location>
        <position position="100"/>
    </location>
</feature>
<dbReference type="NCBIfam" id="NF045834">
    <property type="entry name" value="M_plasma_HinT"/>
    <property type="match status" value="1"/>
</dbReference>
<dbReference type="PROSITE" id="PS51084">
    <property type="entry name" value="HIT_2"/>
    <property type="match status" value="1"/>
</dbReference>
<reference evidence="4 5" key="1">
    <citation type="submission" date="2018-05" db="EMBL/GenBank/DDBJ databases">
        <title>Annotation of the Mycoplasma phocidae genome.</title>
        <authorList>
            <person name="Brown D.R."/>
            <person name="Kutish G.F."/>
            <person name="Frasca S.Jr."/>
        </authorList>
    </citation>
    <scope>NUCLEOTIDE SEQUENCE [LARGE SCALE GENOMIC DNA]</scope>
    <source>
        <strain evidence="4 5">105</strain>
    </source>
</reference>
<dbReference type="InterPro" id="IPR001310">
    <property type="entry name" value="Histidine_triad_HIT"/>
</dbReference>
<dbReference type="GO" id="GO:0003824">
    <property type="term" value="F:catalytic activity"/>
    <property type="evidence" value="ECO:0007669"/>
    <property type="project" value="InterPro"/>
</dbReference>
<dbReference type="KEGG" id="mpho:DA803_00180"/>
<dbReference type="Pfam" id="PF01230">
    <property type="entry name" value="HIT"/>
    <property type="match status" value="1"/>
</dbReference>
<evidence type="ECO:0000256" key="2">
    <source>
        <dbReference type="PROSITE-ProRule" id="PRU00464"/>
    </source>
</evidence>
<feature type="domain" description="HIT" evidence="3">
    <location>
        <begin position="6"/>
        <end position="109"/>
    </location>
</feature>
<dbReference type="InterPro" id="IPR036265">
    <property type="entry name" value="HIT-like_sf"/>
</dbReference>
<gene>
    <name evidence="4" type="ORF">DA803_00180</name>
</gene>
<dbReference type="Proteomes" id="UP000252477">
    <property type="component" value="Chromosome"/>
</dbReference>
<dbReference type="InterPro" id="IPR054919">
    <property type="entry name" value="M_plasma_HinT"/>
</dbReference>
<organism evidence="4 5">
    <name type="scientific">[Mycoplasma] phocae</name>
    <dbReference type="NCBI Taxonomy" id="142651"/>
    <lineage>
        <taxon>Bacteria</taxon>
        <taxon>Bacillati</taxon>
        <taxon>Mycoplasmatota</taxon>
        <taxon>Mycoplasmoidales</taxon>
        <taxon>Metamycoplasmataceae</taxon>
        <taxon>Metamycoplasma</taxon>
    </lineage>
</organism>
<dbReference type="PROSITE" id="PS00892">
    <property type="entry name" value="HIT_1"/>
    <property type="match status" value="1"/>
</dbReference>
<dbReference type="InterPro" id="IPR019808">
    <property type="entry name" value="Histidine_triad_CS"/>
</dbReference>
<dbReference type="AlphaFoldDB" id="A0A2Z5IPD7"/>
<evidence type="ECO:0000313" key="4">
    <source>
        <dbReference type="EMBL" id="AXE60519.1"/>
    </source>
</evidence>
<proteinExistence type="predicted"/>
<comment type="caution">
    <text evidence="2">Lacks conserved residue(s) required for the propagation of feature annotation.</text>
</comment>
<evidence type="ECO:0000256" key="1">
    <source>
        <dbReference type="PIRSR" id="PIRSR601310-1"/>
    </source>
</evidence>
<dbReference type="PANTHER" id="PTHR23089">
    <property type="entry name" value="HISTIDINE TRIAD HIT PROTEIN"/>
    <property type="match status" value="1"/>
</dbReference>